<dbReference type="InterPro" id="IPR000595">
    <property type="entry name" value="cNMP-bd_dom"/>
</dbReference>
<reference evidence="2" key="1">
    <citation type="submission" date="2018-05" db="EMBL/GenBank/DDBJ databases">
        <authorList>
            <person name="Lanie J.A."/>
            <person name="Ng W.-L."/>
            <person name="Kazmierczak K.M."/>
            <person name="Andrzejewski T.M."/>
            <person name="Davidsen T.M."/>
            <person name="Wayne K.J."/>
            <person name="Tettelin H."/>
            <person name="Glass J.I."/>
            <person name="Rusch D."/>
            <person name="Podicherti R."/>
            <person name="Tsui H.-C.T."/>
            <person name="Winkler M.E."/>
        </authorList>
    </citation>
    <scope>NUCLEOTIDE SEQUENCE</scope>
</reference>
<accession>A0A382WRY0</accession>
<gene>
    <name evidence="2" type="ORF">METZ01_LOCUS413872</name>
</gene>
<feature type="domain" description="Cyclic nucleotide-binding" evidence="1">
    <location>
        <begin position="16"/>
        <end position="77"/>
    </location>
</feature>
<name>A0A382WRY0_9ZZZZ</name>
<dbReference type="AlphaFoldDB" id="A0A382WRY0"/>
<organism evidence="2">
    <name type="scientific">marine metagenome</name>
    <dbReference type="NCBI Taxonomy" id="408172"/>
    <lineage>
        <taxon>unclassified sequences</taxon>
        <taxon>metagenomes</taxon>
        <taxon>ecological metagenomes</taxon>
    </lineage>
</organism>
<dbReference type="EMBL" id="UINC01161684">
    <property type="protein sequence ID" value="SVD61018.1"/>
    <property type="molecule type" value="Genomic_DNA"/>
</dbReference>
<proteinExistence type="predicted"/>
<evidence type="ECO:0000259" key="1">
    <source>
        <dbReference type="PROSITE" id="PS50042"/>
    </source>
</evidence>
<dbReference type="InterPro" id="IPR018490">
    <property type="entry name" value="cNMP-bd_dom_sf"/>
</dbReference>
<sequence length="77" mass="8701">MKTEQLDIELLKDFSPLDGLRHDNLVALARKVRILELLPEELLFREGDTGKHTLYLLSGTLELLEGGQVVELIESNT</sequence>
<protein>
    <recommendedName>
        <fullName evidence="1">Cyclic nucleotide-binding domain-containing protein</fullName>
    </recommendedName>
</protein>
<dbReference type="PROSITE" id="PS50042">
    <property type="entry name" value="CNMP_BINDING_3"/>
    <property type="match status" value="1"/>
</dbReference>
<dbReference type="InterPro" id="IPR014710">
    <property type="entry name" value="RmlC-like_jellyroll"/>
</dbReference>
<dbReference type="Gene3D" id="2.60.120.10">
    <property type="entry name" value="Jelly Rolls"/>
    <property type="match status" value="1"/>
</dbReference>
<evidence type="ECO:0000313" key="2">
    <source>
        <dbReference type="EMBL" id="SVD61018.1"/>
    </source>
</evidence>
<dbReference type="SUPFAM" id="SSF51206">
    <property type="entry name" value="cAMP-binding domain-like"/>
    <property type="match status" value="1"/>
</dbReference>
<feature type="non-terminal residue" evidence="2">
    <location>
        <position position="77"/>
    </location>
</feature>